<evidence type="ECO:0000256" key="5">
    <source>
        <dbReference type="SAM" id="Phobius"/>
    </source>
</evidence>
<dbReference type="Gene3D" id="1.20.1540.10">
    <property type="entry name" value="Rhomboid-like"/>
    <property type="match status" value="1"/>
</dbReference>
<feature type="transmembrane region" description="Helical" evidence="5">
    <location>
        <begin position="222"/>
        <end position="239"/>
    </location>
</feature>
<dbReference type="AlphaFoldDB" id="A0A6L5XK94"/>
<accession>A0A6L5XK94</accession>
<feature type="domain" description="Peptidase S54 rhomboid" evidence="6">
    <location>
        <begin position="157"/>
        <end position="290"/>
    </location>
</feature>
<keyword evidence="2 5" id="KW-0812">Transmembrane</keyword>
<dbReference type="GO" id="GO:0016020">
    <property type="term" value="C:membrane"/>
    <property type="evidence" value="ECO:0007669"/>
    <property type="project" value="UniProtKB-SubCell"/>
</dbReference>
<sequence length="326" mass="35987">MSHAFFPTFHPHAGSRWTVRRRPGSLPPFWRNITGPTGLADYMQRRDWRLVLSACRIPHILNTFRGREYIYVPPLLEQVALSELTDFDGERRRAASPPSPPPPVYPYGGLTAFFLLPLIIWHGLRMGWWPPVPDFLPPPQTWFNAGVLDNVLVRVYGQFYRLATALTLHADLRHLWGNIAFGALFLTLLARLTGVGRAVWLTLIGGILGNGLTVLFRPRAVTSLGFSTALFAAVGVLAGMMAGRQTQRRKAILPIAAGAALLAMLGTEGENTDYAAHVAGLLCGLALGLGESWRMRRGWPALPQIPAGMLALAVPTLAWWWAFNAQ</sequence>
<dbReference type="RefSeq" id="WP_154510241.1">
    <property type="nucleotide sequence ID" value="NZ_DBFWWU010000157.1"/>
</dbReference>
<evidence type="ECO:0000256" key="2">
    <source>
        <dbReference type="ARBA" id="ARBA00022692"/>
    </source>
</evidence>
<evidence type="ECO:0000259" key="6">
    <source>
        <dbReference type="Pfam" id="PF01694"/>
    </source>
</evidence>
<protein>
    <submittedName>
        <fullName evidence="7">Rhomboid family intramembrane serine protease</fullName>
    </submittedName>
</protein>
<name>A0A6L5XK94_9BACT</name>
<dbReference type="PANTHER" id="PTHR43066">
    <property type="entry name" value="RHOMBOID-RELATED PROTEIN"/>
    <property type="match status" value="1"/>
</dbReference>
<proteinExistence type="predicted"/>
<feature type="transmembrane region" description="Helical" evidence="5">
    <location>
        <begin position="175"/>
        <end position="192"/>
    </location>
</feature>
<keyword evidence="7" id="KW-0645">Protease</keyword>
<organism evidence="7 8">
    <name type="scientific">Desulfovibrio porci</name>
    <dbReference type="NCBI Taxonomy" id="2605782"/>
    <lineage>
        <taxon>Bacteria</taxon>
        <taxon>Pseudomonadati</taxon>
        <taxon>Thermodesulfobacteriota</taxon>
        <taxon>Desulfovibrionia</taxon>
        <taxon>Desulfovibrionales</taxon>
        <taxon>Desulfovibrionaceae</taxon>
        <taxon>Desulfovibrio</taxon>
    </lineage>
</organism>
<dbReference type="Pfam" id="PF01694">
    <property type="entry name" value="Rhomboid"/>
    <property type="match status" value="1"/>
</dbReference>
<keyword evidence="8" id="KW-1185">Reference proteome</keyword>
<comment type="subcellular location">
    <subcellularLocation>
        <location evidence="1">Membrane</location>
        <topology evidence="1">Multi-pass membrane protein</topology>
    </subcellularLocation>
</comment>
<keyword evidence="7" id="KW-0378">Hydrolase</keyword>
<keyword evidence="4 5" id="KW-0472">Membrane</keyword>
<evidence type="ECO:0000256" key="1">
    <source>
        <dbReference type="ARBA" id="ARBA00004141"/>
    </source>
</evidence>
<gene>
    <name evidence="7" type="ORF">FYJ44_06220</name>
</gene>
<dbReference type="PANTHER" id="PTHR43066:SF5">
    <property type="entry name" value="RHOMBOID-LIKE PROTEIN 11, CHLOROPLASTIC-RELATED"/>
    <property type="match status" value="1"/>
</dbReference>
<dbReference type="InterPro" id="IPR022764">
    <property type="entry name" value="Peptidase_S54_rhomboid_dom"/>
</dbReference>
<feature type="transmembrane region" description="Helical" evidence="5">
    <location>
        <begin position="305"/>
        <end position="323"/>
    </location>
</feature>
<reference evidence="7 8" key="1">
    <citation type="submission" date="2019-09" db="EMBL/GenBank/DDBJ databases">
        <title>In-depth cultivation of the pig gut microbiome towards novel bacterial diversity and tailored functional studies.</title>
        <authorList>
            <person name="Wylensek D."/>
            <person name="Hitch T.C.A."/>
            <person name="Clavel T."/>
        </authorList>
    </citation>
    <scope>NUCLEOTIDE SEQUENCE [LARGE SCALE GENOMIC DNA]</scope>
    <source>
        <strain evidence="7 8">PG-178-WT-4</strain>
    </source>
</reference>
<dbReference type="SUPFAM" id="SSF144091">
    <property type="entry name" value="Rhomboid-like"/>
    <property type="match status" value="1"/>
</dbReference>
<dbReference type="GO" id="GO:0006508">
    <property type="term" value="P:proteolysis"/>
    <property type="evidence" value="ECO:0007669"/>
    <property type="project" value="UniProtKB-KW"/>
</dbReference>
<dbReference type="EMBL" id="VUMH01000005">
    <property type="protein sequence ID" value="MSS27653.1"/>
    <property type="molecule type" value="Genomic_DNA"/>
</dbReference>
<evidence type="ECO:0000256" key="4">
    <source>
        <dbReference type="ARBA" id="ARBA00023136"/>
    </source>
</evidence>
<dbReference type="InterPro" id="IPR035952">
    <property type="entry name" value="Rhomboid-like_sf"/>
</dbReference>
<comment type="caution">
    <text evidence="7">The sequence shown here is derived from an EMBL/GenBank/DDBJ whole genome shotgun (WGS) entry which is preliminary data.</text>
</comment>
<feature type="transmembrane region" description="Helical" evidence="5">
    <location>
        <begin position="199"/>
        <end position="216"/>
    </location>
</feature>
<evidence type="ECO:0000313" key="8">
    <source>
        <dbReference type="Proteomes" id="UP000477488"/>
    </source>
</evidence>
<evidence type="ECO:0000313" key="7">
    <source>
        <dbReference type="EMBL" id="MSS27653.1"/>
    </source>
</evidence>
<dbReference type="Proteomes" id="UP000477488">
    <property type="component" value="Unassembled WGS sequence"/>
</dbReference>
<keyword evidence="3 5" id="KW-1133">Transmembrane helix</keyword>
<evidence type="ECO:0000256" key="3">
    <source>
        <dbReference type="ARBA" id="ARBA00022989"/>
    </source>
</evidence>
<dbReference type="GO" id="GO:0004252">
    <property type="term" value="F:serine-type endopeptidase activity"/>
    <property type="evidence" value="ECO:0007669"/>
    <property type="project" value="InterPro"/>
</dbReference>